<keyword evidence="3" id="KW-1185">Reference proteome</keyword>
<evidence type="ECO:0000313" key="3">
    <source>
        <dbReference type="Proteomes" id="UP001052655"/>
    </source>
</evidence>
<feature type="region of interest" description="Disordered" evidence="1">
    <location>
        <begin position="30"/>
        <end position="60"/>
    </location>
</feature>
<evidence type="ECO:0000256" key="1">
    <source>
        <dbReference type="SAM" id="MobiDB-lite"/>
    </source>
</evidence>
<protein>
    <submittedName>
        <fullName evidence="2">Uncharacterized protein</fullName>
    </submittedName>
</protein>
<sequence length="60" mass="5953">MDGGRGPGGAGRGPPAAAAADLTVLLRPYRESDPALPADRPRLLPGTRGVTAGHPRAAGL</sequence>
<gene>
    <name evidence="2" type="ORF">Sdagh_20540</name>
</gene>
<accession>A0ABQ3PZA2</accession>
<dbReference type="EMBL" id="BNDX01000008">
    <property type="protein sequence ID" value="GHI30324.1"/>
    <property type="molecule type" value="Genomic_DNA"/>
</dbReference>
<name>A0ABQ3PZA2_9ACTN</name>
<reference evidence="2" key="1">
    <citation type="submission" date="2024-05" db="EMBL/GenBank/DDBJ databases">
        <title>Whole genome shotgun sequence of Streptomyces daghestanicus NBRC 12762.</title>
        <authorList>
            <person name="Komaki H."/>
            <person name="Tamura T."/>
        </authorList>
    </citation>
    <scope>NUCLEOTIDE SEQUENCE</scope>
    <source>
        <strain evidence="2">NBRC 12762</strain>
    </source>
</reference>
<dbReference type="Proteomes" id="UP001052655">
    <property type="component" value="Unassembled WGS sequence"/>
</dbReference>
<proteinExistence type="predicted"/>
<organism evidence="2 3">
    <name type="scientific">Streptomyces daghestanicus</name>
    <dbReference type="NCBI Taxonomy" id="66885"/>
    <lineage>
        <taxon>Bacteria</taxon>
        <taxon>Bacillati</taxon>
        <taxon>Actinomycetota</taxon>
        <taxon>Actinomycetes</taxon>
        <taxon>Kitasatosporales</taxon>
        <taxon>Streptomycetaceae</taxon>
        <taxon>Streptomyces</taxon>
    </lineage>
</organism>
<evidence type="ECO:0000313" key="2">
    <source>
        <dbReference type="EMBL" id="GHI30324.1"/>
    </source>
</evidence>
<dbReference type="RefSeq" id="WP_190077774.1">
    <property type="nucleotide sequence ID" value="NZ_BMTC01000018.1"/>
</dbReference>
<comment type="caution">
    <text evidence="2">The sequence shown here is derived from an EMBL/GenBank/DDBJ whole genome shotgun (WGS) entry which is preliminary data.</text>
</comment>